<feature type="transmembrane region" description="Helical" evidence="1">
    <location>
        <begin position="139"/>
        <end position="159"/>
    </location>
</feature>
<dbReference type="AlphaFoldDB" id="A0A1I1WHS5"/>
<dbReference type="EMBL" id="FOLQ01000008">
    <property type="protein sequence ID" value="SFD94541.1"/>
    <property type="molecule type" value="Genomic_DNA"/>
</dbReference>
<keyword evidence="1" id="KW-1133">Transmembrane helix</keyword>
<name>A0A1I1WHS5_9BACT</name>
<keyword evidence="1" id="KW-0472">Membrane</keyword>
<keyword evidence="3" id="KW-1185">Reference proteome</keyword>
<organism evidence="2 3">
    <name type="scientific">Spirosoma endophyticum</name>
    <dbReference type="NCBI Taxonomy" id="662367"/>
    <lineage>
        <taxon>Bacteria</taxon>
        <taxon>Pseudomonadati</taxon>
        <taxon>Bacteroidota</taxon>
        <taxon>Cytophagia</taxon>
        <taxon>Cytophagales</taxon>
        <taxon>Cytophagaceae</taxon>
        <taxon>Spirosoma</taxon>
    </lineage>
</organism>
<dbReference type="STRING" id="662367.SAMN05216167_108281"/>
<accession>A0A1I1WHS5</accession>
<evidence type="ECO:0000256" key="1">
    <source>
        <dbReference type="SAM" id="Phobius"/>
    </source>
</evidence>
<dbReference type="Proteomes" id="UP000198598">
    <property type="component" value="Unassembled WGS sequence"/>
</dbReference>
<reference evidence="2 3" key="1">
    <citation type="submission" date="2016-10" db="EMBL/GenBank/DDBJ databases">
        <authorList>
            <person name="de Groot N.N."/>
        </authorList>
    </citation>
    <scope>NUCLEOTIDE SEQUENCE [LARGE SCALE GENOMIC DNA]</scope>
    <source>
        <strain evidence="2 3">DSM 26130</strain>
    </source>
</reference>
<feature type="transmembrane region" description="Helical" evidence="1">
    <location>
        <begin position="53"/>
        <end position="76"/>
    </location>
</feature>
<proteinExistence type="predicted"/>
<protein>
    <recommendedName>
        <fullName evidence="4">DUF1648 domain-containing protein</fullName>
    </recommendedName>
</protein>
<evidence type="ECO:0000313" key="3">
    <source>
        <dbReference type="Proteomes" id="UP000198598"/>
    </source>
</evidence>
<gene>
    <name evidence="2" type="ORF">SAMN05216167_108281</name>
</gene>
<keyword evidence="1" id="KW-0812">Transmembrane</keyword>
<feature type="transmembrane region" description="Helical" evidence="1">
    <location>
        <begin position="6"/>
        <end position="28"/>
    </location>
</feature>
<evidence type="ECO:0000313" key="2">
    <source>
        <dbReference type="EMBL" id="SFD94541.1"/>
    </source>
</evidence>
<evidence type="ECO:0008006" key="4">
    <source>
        <dbReference type="Google" id="ProtNLM"/>
    </source>
</evidence>
<sequence>MKAGTFFVRVWRVLSIVGFLFALFSSYISYPDNVVVRFDELNHPLQTINRETIFYIAIAIFLINNTLLNLIGRLFLKVPTDQIPVPNQHVWATRRPELNVVFKEWFSLLMSAINTILGLGLLVLSFLNRSDRPIRAVEYAWLLPLSTFILIAVIAWLPIRLFRKPSEDE</sequence>
<feature type="transmembrane region" description="Helical" evidence="1">
    <location>
        <begin position="105"/>
        <end position="127"/>
    </location>
</feature>
<dbReference type="RefSeq" id="WP_093829780.1">
    <property type="nucleotide sequence ID" value="NZ_FOLQ01000008.1"/>
</dbReference>
<dbReference type="OrthoDB" id="957639at2"/>